<dbReference type="Proteomes" id="UP000029444">
    <property type="component" value="Unassembled WGS sequence"/>
</dbReference>
<protein>
    <submittedName>
        <fullName evidence="1">Uncharacterized protein</fullName>
    </submittedName>
</protein>
<keyword evidence="2" id="KW-1185">Reference proteome</keyword>
<evidence type="ECO:0000313" key="2">
    <source>
        <dbReference type="Proteomes" id="UP000029444"/>
    </source>
</evidence>
<organism evidence="1 2">
    <name type="scientific">Alcanivorax nanhaiticus</name>
    <dbReference type="NCBI Taxonomy" id="1177154"/>
    <lineage>
        <taxon>Bacteria</taxon>
        <taxon>Pseudomonadati</taxon>
        <taxon>Pseudomonadota</taxon>
        <taxon>Gammaproteobacteria</taxon>
        <taxon>Oceanospirillales</taxon>
        <taxon>Alcanivoracaceae</taxon>
        <taxon>Alcanivorax</taxon>
    </lineage>
</organism>
<dbReference type="AlphaFoldDB" id="A0A095SBP8"/>
<gene>
    <name evidence="1" type="ORF">Y5S_03697</name>
</gene>
<proteinExistence type="predicted"/>
<dbReference type="EMBL" id="ARXV01000024">
    <property type="protein sequence ID" value="KGD61689.1"/>
    <property type="molecule type" value="Genomic_DNA"/>
</dbReference>
<evidence type="ECO:0000313" key="1">
    <source>
        <dbReference type="EMBL" id="KGD61689.1"/>
    </source>
</evidence>
<dbReference type="STRING" id="1177154.Y5S_03697"/>
<comment type="caution">
    <text evidence="1">The sequence shown here is derived from an EMBL/GenBank/DDBJ whole genome shotgun (WGS) entry which is preliminary data.</text>
</comment>
<name>A0A095SBP8_9GAMM</name>
<reference evidence="1 2" key="1">
    <citation type="submission" date="2012-09" db="EMBL/GenBank/DDBJ databases">
        <title>Genome Sequence of alkane-degrading Bacterium Alcanivorax sp. 19-m-6.</title>
        <authorList>
            <person name="Lai Q."/>
            <person name="Shao Z."/>
        </authorList>
    </citation>
    <scope>NUCLEOTIDE SEQUENCE [LARGE SCALE GENOMIC DNA]</scope>
    <source>
        <strain evidence="1 2">19-m-6</strain>
    </source>
</reference>
<accession>A0A095SBP8</accession>
<sequence>MFAALIGFGGFVLAVTLICVIAYRNADSLECWAKKHFGSHKHAN</sequence>